<feature type="chain" id="PRO_5046096028" description="Beta-lactamase" evidence="1">
    <location>
        <begin position="25"/>
        <end position="347"/>
    </location>
</feature>
<evidence type="ECO:0000313" key="3">
    <source>
        <dbReference type="Proteomes" id="UP001281305"/>
    </source>
</evidence>
<keyword evidence="3" id="KW-1185">Reference proteome</keyword>
<reference evidence="2 3" key="1">
    <citation type="submission" date="2024-02" db="EMBL/GenBank/DDBJ databases">
        <title>Roseovarius strain W115 nov., isolated from a marine algae.</title>
        <authorList>
            <person name="Lee M.W."/>
            <person name="Lee J.K."/>
            <person name="Kim J.M."/>
            <person name="Choi D.G."/>
            <person name="Baek J.H."/>
            <person name="Bayburt H."/>
            <person name="Jung J.J."/>
            <person name="Han D.M."/>
            <person name="Jeon C.O."/>
        </authorList>
    </citation>
    <scope>NUCLEOTIDE SEQUENCE [LARGE SCALE GENOMIC DNA]</scope>
    <source>
        <strain evidence="2 3">W115</strain>
    </source>
</reference>
<protein>
    <recommendedName>
        <fullName evidence="4">Beta-lactamase</fullName>
    </recommendedName>
</protein>
<keyword evidence="1" id="KW-0732">Signal</keyword>
<evidence type="ECO:0000256" key="1">
    <source>
        <dbReference type="SAM" id="SignalP"/>
    </source>
</evidence>
<sequence>MSDLRLFRVLVALTALCLSPWASAQEGYPNSCDPSKYDECLHLAWNYENGHWPFPEDKKRAEALLQKGIEGTIEACKTGRHLSCEELLSIPRDFEQITQQEKTKLGLLAQAELELQCEDGNAFSCDMRSIKSWHLRDVGALPETTEEVLDAERKSWSNKSEAAARGVLSDLEAQCTAGGGDVCVTMAMTQFLLGNKSAVSQPLDTLRQECIRPDTTVCEMVVSTLEDLLGPMDRSAFIPLDILTTACENGSGRLCGLAGQTYFVNDVRALNNEALSLDAQSASFWSKGCELDHAKSCESLANLALHIWDLGEDKDAAMLNKATSWFARACDFKSALACHTLEHIGKG</sequence>
<organism evidence="2 3">
    <name type="scientific">Roseovarius rhodophyticola</name>
    <dbReference type="NCBI Taxonomy" id="3080827"/>
    <lineage>
        <taxon>Bacteria</taxon>
        <taxon>Pseudomonadati</taxon>
        <taxon>Pseudomonadota</taxon>
        <taxon>Alphaproteobacteria</taxon>
        <taxon>Rhodobacterales</taxon>
        <taxon>Roseobacteraceae</taxon>
        <taxon>Roseovarius</taxon>
    </lineage>
</organism>
<evidence type="ECO:0000313" key="2">
    <source>
        <dbReference type="EMBL" id="WYK18945.1"/>
    </source>
</evidence>
<feature type="signal peptide" evidence="1">
    <location>
        <begin position="1"/>
        <end position="24"/>
    </location>
</feature>
<dbReference type="EMBL" id="CP146606">
    <property type="protein sequence ID" value="WYK18945.1"/>
    <property type="molecule type" value="Genomic_DNA"/>
</dbReference>
<evidence type="ECO:0008006" key="4">
    <source>
        <dbReference type="Google" id="ProtNLM"/>
    </source>
</evidence>
<name>A0ABZ2TIJ4_9RHOB</name>
<dbReference type="RefSeq" id="WP_317055628.1">
    <property type="nucleotide sequence ID" value="NZ_CP146606.1"/>
</dbReference>
<dbReference type="Proteomes" id="UP001281305">
    <property type="component" value="Chromosome"/>
</dbReference>
<proteinExistence type="predicted"/>
<gene>
    <name evidence="2" type="ORF">RZS32_003410</name>
</gene>
<accession>A0ABZ2TIJ4</accession>